<evidence type="ECO:0000256" key="1">
    <source>
        <dbReference type="ARBA" id="ARBA00022737"/>
    </source>
</evidence>
<feature type="non-terminal residue" evidence="2">
    <location>
        <position position="142"/>
    </location>
</feature>
<accession>A0AAV7UB83</accession>
<dbReference type="InterPro" id="IPR036322">
    <property type="entry name" value="WD40_repeat_dom_sf"/>
</dbReference>
<sequence>SVSDVSGTALGTEYTRQVIGECVRCVRCSPRNRVYKADDQGVCQMHQVQPWEEYIRQMIRECVRCIRYSSGNRVYKAGDRGVCVSDASGAALGTVYTRKVIGECVRCIRCSSGNRVYKADDRGVCQIRQVQPWEEYIRQMIR</sequence>
<feature type="non-terminal residue" evidence="2">
    <location>
        <position position="1"/>
    </location>
</feature>
<evidence type="ECO:0000313" key="3">
    <source>
        <dbReference type="Proteomes" id="UP001066276"/>
    </source>
</evidence>
<reference evidence="2" key="1">
    <citation type="journal article" date="2022" name="bioRxiv">
        <title>Sequencing and chromosome-scale assembly of the giantPleurodeles waltlgenome.</title>
        <authorList>
            <person name="Brown T."/>
            <person name="Elewa A."/>
            <person name="Iarovenko S."/>
            <person name="Subramanian E."/>
            <person name="Araus A.J."/>
            <person name="Petzold A."/>
            <person name="Susuki M."/>
            <person name="Suzuki K.-i.T."/>
            <person name="Hayashi T."/>
            <person name="Toyoda A."/>
            <person name="Oliveira C."/>
            <person name="Osipova E."/>
            <person name="Leigh N.D."/>
            <person name="Simon A."/>
            <person name="Yun M.H."/>
        </authorList>
    </citation>
    <scope>NUCLEOTIDE SEQUENCE</scope>
    <source>
        <strain evidence="2">20211129_DDA</strain>
        <tissue evidence="2">Liver</tissue>
    </source>
</reference>
<dbReference type="SUPFAM" id="SSF50978">
    <property type="entry name" value="WD40 repeat-like"/>
    <property type="match status" value="1"/>
</dbReference>
<dbReference type="AlphaFoldDB" id="A0AAV7UB83"/>
<keyword evidence="1" id="KW-0677">Repeat</keyword>
<organism evidence="2 3">
    <name type="scientific">Pleurodeles waltl</name>
    <name type="common">Iberian ribbed newt</name>
    <dbReference type="NCBI Taxonomy" id="8319"/>
    <lineage>
        <taxon>Eukaryota</taxon>
        <taxon>Metazoa</taxon>
        <taxon>Chordata</taxon>
        <taxon>Craniata</taxon>
        <taxon>Vertebrata</taxon>
        <taxon>Euteleostomi</taxon>
        <taxon>Amphibia</taxon>
        <taxon>Batrachia</taxon>
        <taxon>Caudata</taxon>
        <taxon>Salamandroidea</taxon>
        <taxon>Salamandridae</taxon>
        <taxon>Pleurodelinae</taxon>
        <taxon>Pleurodeles</taxon>
    </lineage>
</organism>
<keyword evidence="3" id="KW-1185">Reference proteome</keyword>
<name>A0AAV7UB83_PLEWA</name>
<dbReference type="Proteomes" id="UP001066276">
    <property type="component" value="Chromosome 3_1"/>
</dbReference>
<dbReference type="EMBL" id="JANPWB010000005">
    <property type="protein sequence ID" value="KAJ1186349.1"/>
    <property type="molecule type" value="Genomic_DNA"/>
</dbReference>
<evidence type="ECO:0000313" key="2">
    <source>
        <dbReference type="EMBL" id="KAJ1186349.1"/>
    </source>
</evidence>
<comment type="caution">
    <text evidence="2">The sequence shown here is derived from an EMBL/GenBank/DDBJ whole genome shotgun (WGS) entry which is preliminary data.</text>
</comment>
<protein>
    <submittedName>
        <fullName evidence="2">Uncharacterized protein</fullName>
    </submittedName>
</protein>
<proteinExistence type="predicted"/>
<gene>
    <name evidence="2" type="ORF">NDU88_003131</name>
</gene>